<proteinExistence type="predicted"/>
<dbReference type="NCBIfam" id="NF008453">
    <property type="entry name" value="PRK11308.1"/>
    <property type="match status" value="2"/>
</dbReference>
<comment type="subcellular location">
    <subcellularLocation>
        <location evidence="1">Cell inner membrane</location>
        <topology evidence="1">Peripheral membrane protein</topology>
    </subcellularLocation>
</comment>
<feature type="domain" description="ABC transporter" evidence="5">
    <location>
        <begin position="314"/>
        <end position="568"/>
    </location>
</feature>
<dbReference type="InterPro" id="IPR003439">
    <property type="entry name" value="ABC_transporter-like_ATP-bd"/>
</dbReference>
<dbReference type="GO" id="GO:0015833">
    <property type="term" value="P:peptide transport"/>
    <property type="evidence" value="ECO:0007669"/>
    <property type="project" value="InterPro"/>
</dbReference>
<keyword evidence="4 6" id="KW-0067">ATP-binding</keyword>
<comment type="caution">
    <text evidence="6">The sequence shown here is derived from an EMBL/GenBank/DDBJ whole genome shotgun (WGS) entry which is preliminary data.</text>
</comment>
<evidence type="ECO:0000256" key="4">
    <source>
        <dbReference type="ARBA" id="ARBA00022840"/>
    </source>
</evidence>
<evidence type="ECO:0000313" key="6">
    <source>
        <dbReference type="EMBL" id="NIA71469.1"/>
    </source>
</evidence>
<dbReference type="InterPro" id="IPR013563">
    <property type="entry name" value="Oligopep_ABC_C"/>
</dbReference>
<protein>
    <submittedName>
        <fullName evidence="6">ABC transporter ATP-binding protein</fullName>
    </submittedName>
</protein>
<dbReference type="PROSITE" id="PS50893">
    <property type="entry name" value="ABC_TRANSPORTER_2"/>
    <property type="match status" value="2"/>
</dbReference>
<evidence type="ECO:0000256" key="3">
    <source>
        <dbReference type="ARBA" id="ARBA00022741"/>
    </source>
</evidence>
<sequence>MDRSLSDADSAVSVLPQRAEPAGDVVLEVRNLSTEFSLRTGVLKAVDDISFTLRRGETLCIVGESGSGKSVTARSILRIVQSPGRVTAGEILLHGVGGDAARTVDMAKLDSRGSEVRSIRGKEISMIFQEPMSSLSPVHKIGFQIDEALKLHTDLDKKDRRTRTIALLRRVEIPDPETTVDRYPFEYSGGMRQRAMIAMALACNPSVLIADEPTTALDVTTQAEILDLIKELQTDFGMAVIFITHDMGVVAEIADTVCVMRHGAMVESGPVGALFKNPQHPYSRMLIGSALRLERPAELRLSRPRIDEHKPPILRVENLEKDFAAHKGFFRRTQSVVRAVADVSLQLREGENLGIVGESGSGKTTLGRCLLRMIEPTAGSVFYRRPDGSEVDISCVGRAELRQIYREIRMIFQDPFGSLNPRMTIEQIVGEPLLMMGWKPKAVRERVVELMERVDLKATFLERYPHAFSGGQRQRISIARALAPSPRVIVADEATSALDVSLRAQVLDLLLSLQAQMNLSFLFISHDISVIRYFCDRVAVMYRGEIVEIGDALAVCDNPQHAYTKALLSAVPRPDPTQRRIHERHRYVASG</sequence>
<evidence type="ECO:0000256" key="2">
    <source>
        <dbReference type="ARBA" id="ARBA00022448"/>
    </source>
</evidence>
<dbReference type="CDD" id="cd03257">
    <property type="entry name" value="ABC_NikE_OppD_transporters"/>
    <property type="match status" value="2"/>
</dbReference>
<dbReference type="InterPro" id="IPR003593">
    <property type="entry name" value="AAA+_ATPase"/>
</dbReference>
<dbReference type="GO" id="GO:0005524">
    <property type="term" value="F:ATP binding"/>
    <property type="evidence" value="ECO:0007669"/>
    <property type="project" value="UniProtKB-KW"/>
</dbReference>
<feature type="domain" description="ABC transporter" evidence="5">
    <location>
        <begin position="27"/>
        <end position="287"/>
    </location>
</feature>
<evidence type="ECO:0000256" key="1">
    <source>
        <dbReference type="ARBA" id="ARBA00004417"/>
    </source>
</evidence>
<dbReference type="RefSeq" id="WP_167229126.1">
    <property type="nucleotide sequence ID" value="NZ_JAAQPH010000022.1"/>
</dbReference>
<dbReference type="SUPFAM" id="SSF52540">
    <property type="entry name" value="P-loop containing nucleoside triphosphate hydrolases"/>
    <property type="match status" value="2"/>
</dbReference>
<dbReference type="Pfam" id="PF08352">
    <property type="entry name" value="oligo_HPY"/>
    <property type="match status" value="2"/>
</dbReference>
<dbReference type="NCBIfam" id="NF007739">
    <property type="entry name" value="PRK10419.1"/>
    <property type="match status" value="2"/>
</dbReference>
<reference evidence="6" key="1">
    <citation type="submission" date="2020-03" db="EMBL/GenBank/DDBJ databases">
        <title>Genome of Pelagibius litoralis DSM 21314T.</title>
        <authorList>
            <person name="Wang G."/>
        </authorList>
    </citation>
    <scope>NUCLEOTIDE SEQUENCE</scope>
    <source>
        <strain evidence="6">DSM 21314</strain>
    </source>
</reference>
<name>A0A967F1N9_9PROT</name>
<dbReference type="InterPro" id="IPR017871">
    <property type="entry name" value="ABC_transporter-like_CS"/>
</dbReference>
<dbReference type="FunFam" id="3.40.50.300:FF:000016">
    <property type="entry name" value="Oligopeptide ABC transporter ATP-binding component"/>
    <property type="match status" value="1"/>
</dbReference>
<dbReference type="InterPro" id="IPR050319">
    <property type="entry name" value="ABC_transp_ATP-bind"/>
</dbReference>
<gene>
    <name evidence="6" type="ORF">HBA54_23025</name>
</gene>
<dbReference type="InterPro" id="IPR027417">
    <property type="entry name" value="P-loop_NTPase"/>
</dbReference>
<dbReference type="PROSITE" id="PS00211">
    <property type="entry name" value="ABC_TRANSPORTER_1"/>
    <property type="match status" value="2"/>
</dbReference>
<dbReference type="GO" id="GO:0055085">
    <property type="term" value="P:transmembrane transport"/>
    <property type="evidence" value="ECO:0007669"/>
    <property type="project" value="UniProtKB-ARBA"/>
</dbReference>
<dbReference type="EMBL" id="JAAQPH010000022">
    <property type="protein sequence ID" value="NIA71469.1"/>
    <property type="molecule type" value="Genomic_DNA"/>
</dbReference>
<dbReference type="Proteomes" id="UP000761264">
    <property type="component" value="Unassembled WGS sequence"/>
</dbReference>
<evidence type="ECO:0000259" key="5">
    <source>
        <dbReference type="PROSITE" id="PS50893"/>
    </source>
</evidence>
<dbReference type="GO" id="GO:0005886">
    <property type="term" value="C:plasma membrane"/>
    <property type="evidence" value="ECO:0007669"/>
    <property type="project" value="UniProtKB-SubCell"/>
</dbReference>
<keyword evidence="3" id="KW-0547">Nucleotide-binding</keyword>
<dbReference type="Pfam" id="PF00005">
    <property type="entry name" value="ABC_tran"/>
    <property type="match status" value="2"/>
</dbReference>
<organism evidence="6 7">
    <name type="scientific">Pelagibius litoralis</name>
    <dbReference type="NCBI Taxonomy" id="374515"/>
    <lineage>
        <taxon>Bacteria</taxon>
        <taxon>Pseudomonadati</taxon>
        <taxon>Pseudomonadota</taxon>
        <taxon>Alphaproteobacteria</taxon>
        <taxon>Rhodospirillales</taxon>
        <taxon>Rhodovibrionaceae</taxon>
        <taxon>Pelagibius</taxon>
    </lineage>
</organism>
<keyword evidence="2" id="KW-0813">Transport</keyword>
<dbReference type="PANTHER" id="PTHR43776">
    <property type="entry name" value="TRANSPORT ATP-BINDING PROTEIN"/>
    <property type="match status" value="1"/>
</dbReference>
<dbReference type="Gene3D" id="3.40.50.300">
    <property type="entry name" value="P-loop containing nucleotide triphosphate hydrolases"/>
    <property type="match status" value="2"/>
</dbReference>
<accession>A0A967F1N9</accession>
<evidence type="ECO:0000313" key="7">
    <source>
        <dbReference type="Proteomes" id="UP000761264"/>
    </source>
</evidence>
<dbReference type="AlphaFoldDB" id="A0A967F1N9"/>
<dbReference type="SMART" id="SM00382">
    <property type="entry name" value="AAA"/>
    <property type="match status" value="2"/>
</dbReference>
<keyword evidence="7" id="KW-1185">Reference proteome</keyword>
<dbReference type="GO" id="GO:0016887">
    <property type="term" value="F:ATP hydrolysis activity"/>
    <property type="evidence" value="ECO:0007669"/>
    <property type="project" value="InterPro"/>
</dbReference>